<reference evidence="11 12" key="1">
    <citation type="journal article" date="2024" name="IMA Fungus">
        <title>IMA Genome - F19 : A genome assembly and annotation guide to empower mycologists, including annotated draft genome sequences of Ceratocystis pirilliformis, Diaporthe australafricana, Fusarium ophioides, Paecilomyces lecythidis, and Sporothrix stenoceras.</title>
        <authorList>
            <person name="Aylward J."/>
            <person name="Wilson A.M."/>
            <person name="Visagie C.M."/>
            <person name="Spraker J."/>
            <person name="Barnes I."/>
            <person name="Buitendag C."/>
            <person name="Ceriani C."/>
            <person name="Del Mar Angel L."/>
            <person name="du Plessis D."/>
            <person name="Fuchs T."/>
            <person name="Gasser K."/>
            <person name="Kramer D."/>
            <person name="Li W."/>
            <person name="Munsamy K."/>
            <person name="Piso A."/>
            <person name="Price J.L."/>
            <person name="Sonnekus B."/>
            <person name="Thomas C."/>
            <person name="van der Nest A."/>
            <person name="van Dijk A."/>
            <person name="van Heerden A."/>
            <person name="van Vuuren N."/>
            <person name="Yilmaz N."/>
            <person name="Duong T.A."/>
            <person name="van der Merwe N.A."/>
            <person name="Wingfield M.J."/>
            <person name="Wingfield B.D."/>
        </authorList>
    </citation>
    <scope>NUCLEOTIDE SEQUENCE [LARGE SCALE GENOMIC DNA]</scope>
    <source>
        <strain evidence="11 12">CMW 18300</strain>
    </source>
</reference>
<feature type="region of interest" description="Disordered" evidence="10">
    <location>
        <begin position="76"/>
        <end position="228"/>
    </location>
</feature>
<comment type="subcellular location">
    <subcellularLocation>
        <location evidence="1 9">Nucleus</location>
        <location evidence="1 9">Nuclear pore complex</location>
    </subcellularLocation>
</comment>
<evidence type="ECO:0000256" key="4">
    <source>
        <dbReference type="ARBA" id="ARBA00022816"/>
    </source>
</evidence>
<evidence type="ECO:0000256" key="2">
    <source>
        <dbReference type="ARBA" id="ARBA00005573"/>
    </source>
</evidence>
<feature type="region of interest" description="Disordered" evidence="10">
    <location>
        <begin position="1065"/>
        <end position="1084"/>
    </location>
</feature>
<keyword evidence="3 9" id="KW-0813">Transport</keyword>
<comment type="function">
    <text evidence="9">Functions as a component of the nuclear pore complex (NPC).</text>
</comment>
<comment type="similarity">
    <text evidence="2 9">Belongs to the nucleoporin Nup85 family.</text>
</comment>
<evidence type="ECO:0000256" key="10">
    <source>
        <dbReference type="SAM" id="MobiDB-lite"/>
    </source>
</evidence>
<evidence type="ECO:0000256" key="1">
    <source>
        <dbReference type="ARBA" id="ARBA00004567"/>
    </source>
</evidence>
<dbReference type="Pfam" id="PF07575">
    <property type="entry name" value="Nucleopor_Nup85"/>
    <property type="match status" value="1"/>
</dbReference>
<keyword evidence="12" id="KW-1185">Reference proteome</keyword>
<evidence type="ECO:0000256" key="9">
    <source>
        <dbReference type="RuleBase" id="RU365073"/>
    </source>
</evidence>
<evidence type="ECO:0000256" key="3">
    <source>
        <dbReference type="ARBA" id="ARBA00022448"/>
    </source>
</evidence>
<keyword evidence="9" id="KW-0472">Membrane</keyword>
<feature type="region of interest" description="Disordered" evidence="10">
    <location>
        <begin position="1"/>
        <end position="62"/>
    </location>
</feature>
<evidence type="ECO:0000256" key="7">
    <source>
        <dbReference type="ARBA" id="ARBA00023132"/>
    </source>
</evidence>
<dbReference type="PANTHER" id="PTHR13373">
    <property type="entry name" value="FROUNT PROTEIN-RELATED"/>
    <property type="match status" value="1"/>
</dbReference>
<feature type="compositionally biased region" description="Acidic residues" evidence="10">
    <location>
        <begin position="173"/>
        <end position="196"/>
    </location>
</feature>
<comment type="subunit">
    <text evidence="9">Component of the nuclear pore complex (NPC).</text>
</comment>
<dbReference type="EMBL" id="JAWRVE010000274">
    <property type="protein sequence ID" value="KAL1846245.1"/>
    <property type="molecule type" value="Genomic_DNA"/>
</dbReference>
<feature type="compositionally biased region" description="Acidic residues" evidence="10">
    <location>
        <begin position="147"/>
        <end position="157"/>
    </location>
</feature>
<keyword evidence="6 9" id="KW-0811">Translocation</keyword>
<organism evidence="11 12">
    <name type="scientific">Diaporthe australafricana</name>
    <dbReference type="NCBI Taxonomy" id="127596"/>
    <lineage>
        <taxon>Eukaryota</taxon>
        <taxon>Fungi</taxon>
        <taxon>Dikarya</taxon>
        <taxon>Ascomycota</taxon>
        <taxon>Pezizomycotina</taxon>
        <taxon>Sordariomycetes</taxon>
        <taxon>Sordariomycetidae</taxon>
        <taxon>Diaporthales</taxon>
        <taxon>Diaporthaceae</taxon>
        <taxon>Diaporthe</taxon>
    </lineage>
</organism>
<feature type="compositionally biased region" description="Basic and acidic residues" evidence="10">
    <location>
        <begin position="205"/>
        <end position="215"/>
    </location>
</feature>
<keyword evidence="5 9" id="KW-0653">Protein transport</keyword>
<gene>
    <name evidence="11" type="ORF">Daus18300_014319</name>
</gene>
<feature type="compositionally biased region" description="Acidic residues" evidence="10">
    <location>
        <begin position="216"/>
        <end position="228"/>
    </location>
</feature>
<accession>A0ABR3VVU8</accession>
<evidence type="ECO:0000313" key="12">
    <source>
        <dbReference type="Proteomes" id="UP001583177"/>
    </source>
</evidence>
<feature type="compositionally biased region" description="Low complexity" evidence="10">
    <location>
        <begin position="48"/>
        <end position="60"/>
    </location>
</feature>
<protein>
    <recommendedName>
        <fullName evidence="9">Nuclear pore complex protein Nup85</fullName>
    </recommendedName>
</protein>
<dbReference type="Proteomes" id="UP001583177">
    <property type="component" value="Unassembled WGS sequence"/>
</dbReference>
<proteinExistence type="inferred from homology"/>
<keyword evidence="8 9" id="KW-0539">Nucleus</keyword>
<sequence>MSFKVPDDDDESSLLSTPDHSRHAKGKGLFDFGNMPSTTPAAPPPPSHASSTPAGTPSASFMGSSLMKAVGASNTKNPFALSGLEDKTPPVKNPFAAAGSAPKANPFAPTPPKNLFAAKQKSKSNAPLGRSVRSNTTRKPSRLREEVLDDEEEEEDVAPTRKGTGSFQVDYGNDSDSDDCESDEDEDDEQEQEDDEPVRSTRNRSAKDFMQHFDEYSDGDEEEDGGEGDMWLDMEHDQADENGEAIDESDLMMLQTPAADEKVFREAEGIFRATAQRSGGRRHSFTIASIAKDLYSKSNYATITEPPELILDTESLVTRLYNDGVGAEEDEERLDETLAAISGKLTGLWKQYVETLPLQSEEHAAEIGPAPQSTPFEKATYLATLALQIHHTRTGEDGRTTEPLPESLFRWLAEHHNPYPTQVQEVLQCKPCPASHSMFWPTVCMALLRGQVAEAQTLLENAGWESVKANRRGELEYSGRALENVRFATQDTINMLELCPGKRGNWEISHDDWKIFRVKARGALDQLRRFAEGKNRMVVDDEMSDGHQSLTAAARKAESQVPWEIYENLNVIFEIALGAQDVILDTAQDWCEATIGLFGWWNENRSDKSMLLSRSQALGMRPQAMGTEGYMERLALSFQTAVASDFSFNSLNPVEVGMACVFEDNAKAVIALLRTWSLPLAAAVAEIASLGRWLPQHQPSALYAFDDLDLEDMEVLGINPTDPDETDGIKDNTLIQYAQELSNYKELTSVRDNFGVSRDGWEVAIHVLGRMDSPQRSEETVGELVENILEEMGVESTEMVDKVWRLLNELGMIQFAEQVAEHFGDLLKETCFRYGEAMWYYALSHRPAKVRDVMHFLIAYSLIQSAAYPPTAELDDHLRQLLKQRNATLERLAKQDLEAAELLGKMLAGYATLRKFYEIRDDESLPLARREKSAAAALTIVIASSDDNIRGGLYDASRDAIVGEDFLLALLGEALVFVDHSQRGPGSSTLITLEQLDVLLKAVEDIQSVGSRVYETCKDFFQLVLASAPALLKGSTPADLMKKSTEKGSMVLTGSSMLASQLHRSVAGGSPGKSSAVAPKGNAKRGWDWRSGLDYSTSAEHVLRILRLGLTKDLAKLWLDEADGGML</sequence>
<comment type="caution">
    <text evidence="11">The sequence shown here is derived from an EMBL/GenBank/DDBJ whole genome shotgun (WGS) entry which is preliminary data.</text>
</comment>
<keyword evidence="7 9" id="KW-0906">Nuclear pore complex</keyword>
<evidence type="ECO:0000256" key="8">
    <source>
        <dbReference type="ARBA" id="ARBA00023242"/>
    </source>
</evidence>
<evidence type="ECO:0000256" key="6">
    <source>
        <dbReference type="ARBA" id="ARBA00023010"/>
    </source>
</evidence>
<evidence type="ECO:0000313" key="11">
    <source>
        <dbReference type="EMBL" id="KAL1846245.1"/>
    </source>
</evidence>
<dbReference type="InterPro" id="IPR011502">
    <property type="entry name" value="Nucleoporin_Nup85"/>
</dbReference>
<evidence type="ECO:0000256" key="5">
    <source>
        <dbReference type="ARBA" id="ARBA00022927"/>
    </source>
</evidence>
<name>A0ABR3VVU8_9PEZI</name>
<dbReference type="PANTHER" id="PTHR13373:SF21">
    <property type="entry name" value="NUCLEAR PORE COMPLEX PROTEIN NUP85"/>
    <property type="match status" value="1"/>
</dbReference>
<keyword evidence="4 9" id="KW-0509">mRNA transport</keyword>